<dbReference type="Pfam" id="PF14223">
    <property type="entry name" value="Retrotran_gag_2"/>
    <property type="match status" value="1"/>
</dbReference>
<dbReference type="GO" id="GO:0015074">
    <property type="term" value="P:DNA integration"/>
    <property type="evidence" value="ECO:0007669"/>
    <property type="project" value="InterPro"/>
</dbReference>
<dbReference type="AlphaFoldDB" id="A0A5B6U992"/>
<evidence type="ECO:0000313" key="3">
    <source>
        <dbReference type="Proteomes" id="UP000325315"/>
    </source>
</evidence>
<dbReference type="PROSITE" id="PS50994">
    <property type="entry name" value="INTEGRASE"/>
    <property type="match status" value="1"/>
</dbReference>
<gene>
    <name evidence="2" type="ORF">EPI10_009411</name>
</gene>
<evidence type="ECO:0000259" key="1">
    <source>
        <dbReference type="PROSITE" id="PS50994"/>
    </source>
</evidence>
<dbReference type="InterPro" id="IPR036397">
    <property type="entry name" value="RNaseH_sf"/>
</dbReference>
<dbReference type="GO" id="GO:0003676">
    <property type="term" value="F:nucleic acid binding"/>
    <property type="evidence" value="ECO:0007669"/>
    <property type="project" value="InterPro"/>
</dbReference>
<feature type="domain" description="Integrase catalytic" evidence="1">
    <location>
        <begin position="285"/>
        <end position="450"/>
    </location>
</feature>
<dbReference type="EMBL" id="SMMG02000013">
    <property type="protein sequence ID" value="KAA3453366.1"/>
    <property type="molecule type" value="Genomic_DNA"/>
</dbReference>
<name>A0A5B6U992_9ROSI</name>
<organism evidence="2 3">
    <name type="scientific">Gossypium australe</name>
    <dbReference type="NCBI Taxonomy" id="47621"/>
    <lineage>
        <taxon>Eukaryota</taxon>
        <taxon>Viridiplantae</taxon>
        <taxon>Streptophyta</taxon>
        <taxon>Embryophyta</taxon>
        <taxon>Tracheophyta</taxon>
        <taxon>Spermatophyta</taxon>
        <taxon>Magnoliopsida</taxon>
        <taxon>eudicotyledons</taxon>
        <taxon>Gunneridae</taxon>
        <taxon>Pentapetalae</taxon>
        <taxon>rosids</taxon>
        <taxon>malvids</taxon>
        <taxon>Malvales</taxon>
        <taxon>Malvaceae</taxon>
        <taxon>Malvoideae</taxon>
        <taxon>Gossypium</taxon>
    </lineage>
</organism>
<protein>
    <submittedName>
        <fullName evidence="2">Retrovirus-related Pol polyprotein from transposon TNT 1-94</fullName>
    </submittedName>
</protein>
<accession>A0A5B6U992</accession>
<comment type="caution">
    <text evidence="2">The sequence shown here is derived from an EMBL/GenBank/DDBJ whole genome shotgun (WGS) entry which is preliminary data.</text>
</comment>
<dbReference type="PANTHER" id="PTHR47481">
    <property type="match status" value="1"/>
</dbReference>
<sequence length="630" mass="69832">MPVQMLFMDTITDVVPETDTNAFTNSDIDAYTNATDVDTDVLLAIKTYKLQSFLDSRIVPPPQLLPDADGVPQENPKFARFKQQDSALASWLLSKTTSRLMFYKRALHSQRKGDLSVKDFLMKIKGYCDNLASCGEVIREHEHVTAILNGLSPEYEFVITIITVSQIPYTIQGVTTMLLDAEAHQHATIFKAPSSNNIVSHQPADLTANSTLTPTYRPSSNTRCRGCGRTSGSRFQCYKPPPSLKVNVCMFGARSPILHWMLSSMPTSPATVPSNQPVTSHPQAYIVTPEIVGGNAWYLDSGATHYLTHSATSLSESISYNGPGKVYVGNGTTLPAMSTVQQDKRALGCKLKVLQIDGGGEFQVLKSYLSQQGIMHRFTYPYTSAQNGLVERKHRQIVEASLSMLAHAYMPLTYWNDAFDNAVYLINSAAIPDQSPPSVSVPCNSHAMVTHSKASIFKPKAYMSTTAYLSEDIPTDIHDAMRNESRKATVHIMKGLSLRQFNVNNAFLNGELTAGIYMDHPLGFEESGNSSHDSDSVVQQLHNKFAIKDMGKLNFFLVIVVQRTPQRLFLNQKQYTTKILHTIGMTAAAATPTPMWNTPKLVTSDCRPPFANGHLYRSVFCMLQYVHHMP</sequence>
<dbReference type="PANTHER" id="PTHR47481:SF30">
    <property type="entry name" value="CCHC-TYPE DOMAIN-CONTAINING PROTEIN"/>
    <property type="match status" value="1"/>
</dbReference>
<proteinExistence type="predicted"/>
<dbReference type="Gene3D" id="3.30.420.10">
    <property type="entry name" value="Ribonuclease H-like superfamily/Ribonuclease H"/>
    <property type="match status" value="1"/>
</dbReference>
<dbReference type="SUPFAM" id="SSF53098">
    <property type="entry name" value="Ribonuclease H-like"/>
    <property type="match status" value="1"/>
</dbReference>
<dbReference type="Proteomes" id="UP000325315">
    <property type="component" value="Unassembled WGS sequence"/>
</dbReference>
<dbReference type="InterPro" id="IPR012337">
    <property type="entry name" value="RNaseH-like_sf"/>
</dbReference>
<dbReference type="OrthoDB" id="1002192at2759"/>
<evidence type="ECO:0000313" key="2">
    <source>
        <dbReference type="EMBL" id="KAA3453366.1"/>
    </source>
</evidence>
<dbReference type="InterPro" id="IPR001584">
    <property type="entry name" value="Integrase_cat-core"/>
</dbReference>
<keyword evidence="3" id="KW-1185">Reference proteome</keyword>
<reference evidence="3" key="1">
    <citation type="journal article" date="2019" name="Plant Biotechnol. J.">
        <title>Genome sequencing of the Australian wild diploid species Gossypium australe highlights disease resistance and delayed gland morphogenesis.</title>
        <authorList>
            <person name="Cai Y."/>
            <person name="Cai X."/>
            <person name="Wang Q."/>
            <person name="Wang P."/>
            <person name="Zhang Y."/>
            <person name="Cai C."/>
            <person name="Xu Y."/>
            <person name="Wang K."/>
            <person name="Zhou Z."/>
            <person name="Wang C."/>
            <person name="Geng S."/>
            <person name="Li B."/>
            <person name="Dong Q."/>
            <person name="Hou Y."/>
            <person name="Wang H."/>
            <person name="Ai P."/>
            <person name="Liu Z."/>
            <person name="Yi F."/>
            <person name="Sun M."/>
            <person name="An G."/>
            <person name="Cheng J."/>
            <person name="Zhang Y."/>
            <person name="Shi Q."/>
            <person name="Xie Y."/>
            <person name="Shi X."/>
            <person name="Chang Y."/>
            <person name="Huang F."/>
            <person name="Chen Y."/>
            <person name="Hong S."/>
            <person name="Mi L."/>
            <person name="Sun Q."/>
            <person name="Zhang L."/>
            <person name="Zhou B."/>
            <person name="Peng R."/>
            <person name="Zhang X."/>
            <person name="Liu F."/>
        </authorList>
    </citation>
    <scope>NUCLEOTIDE SEQUENCE [LARGE SCALE GENOMIC DNA]</scope>
    <source>
        <strain evidence="3">cv. PA1801</strain>
    </source>
</reference>